<evidence type="ECO:0000256" key="4">
    <source>
        <dbReference type="ARBA" id="ARBA00023212"/>
    </source>
</evidence>
<evidence type="ECO:0000256" key="5">
    <source>
        <dbReference type="RuleBase" id="RU004301"/>
    </source>
</evidence>
<evidence type="ECO:0000256" key="1">
    <source>
        <dbReference type="ARBA" id="ARBA00004245"/>
    </source>
</evidence>
<dbReference type="RefSeq" id="XP_034097952.1">
    <property type="nucleotide sequence ID" value="XM_034242061.2"/>
</dbReference>
<dbReference type="Proteomes" id="UP000515160">
    <property type="component" value="Chromosome 2L"/>
</dbReference>
<comment type="function">
    <text evidence="5">Functions as component of the Arp2/3 complex which is involved in regulation of actin polymerization and together with an activating nucleation-promoting factor (NPF) mediates the formation of branched actin networks. Arp2/3 complex plays a critical role in the control of cell morphogenesis via the modulation of cell polarity development.</text>
</comment>
<dbReference type="SUPFAM" id="SSF69103">
    <property type="entry name" value="Arp2/3 complex 16 kDa subunit ARPC5"/>
    <property type="match status" value="1"/>
</dbReference>
<organism evidence="6 7">
    <name type="scientific">Drosophila albomicans</name>
    <name type="common">Fruit fly</name>
    <dbReference type="NCBI Taxonomy" id="7291"/>
    <lineage>
        <taxon>Eukaryota</taxon>
        <taxon>Metazoa</taxon>
        <taxon>Ecdysozoa</taxon>
        <taxon>Arthropoda</taxon>
        <taxon>Hexapoda</taxon>
        <taxon>Insecta</taxon>
        <taxon>Pterygota</taxon>
        <taxon>Neoptera</taxon>
        <taxon>Endopterygota</taxon>
        <taxon>Diptera</taxon>
        <taxon>Brachycera</taxon>
        <taxon>Muscomorpha</taxon>
        <taxon>Ephydroidea</taxon>
        <taxon>Drosophilidae</taxon>
        <taxon>Drosophila</taxon>
    </lineage>
</organism>
<dbReference type="InterPro" id="IPR006789">
    <property type="entry name" value="ARPC5"/>
</dbReference>
<gene>
    <name evidence="7" type="primary">LOC117563651</name>
</gene>
<comment type="similarity">
    <text evidence="2 5">Belongs to the ARPC5 family.</text>
</comment>
<evidence type="ECO:0000313" key="6">
    <source>
        <dbReference type="Proteomes" id="UP000515160"/>
    </source>
</evidence>
<keyword evidence="4 5" id="KW-0206">Cytoskeleton</keyword>
<dbReference type="Pfam" id="PF04699">
    <property type="entry name" value="P16-Arc"/>
    <property type="match status" value="1"/>
</dbReference>
<protein>
    <recommendedName>
        <fullName evidence="5">Actin-related protein 2/3 complex subunit 5</fullName>
    </recommendedName>
</protein>
<evidence type="ECO:0000256" key="2">
    <source>
        <dbReference type="ARBA" id="ARBA00006084"/>
    </source>
</evidence>
<dbReference type="GeneID" id="117563651"/>
<dbReference type="PIRSF" id="PIRSF039096">
    <property type="entry name" value="p16-ARC"/>
    <property type="match status" value="1"/>
</dbReference>
<name>A0A6P8XEP9_DROAB</name>
<dbReference type="GO" id="GO:0030833">
    <property type="term" value="P:regulation of actin filament polymerization"/>
    <property type="evidence" value="ECO:0007669"/>
    <property type="project" value="InterPro"/>
</dbReference>
<keyword evidence="6" id="KW-1185">Reference proteome</keyword>
<dbReference type="GO" id="GO:0005885">
    <property type="term" value="C:Arp2/3 protein complex"/>
    <property type="evidence" value="ECO:0007669"/>
    <property type="project" value="InterPro"/>
</dbReference>
<proteinExistence type="inferred from homology"/>
<dbReference type="CTD" id="10092"/>
<comment type="subcellular location">
    <subcellularLocation>
        <location evidence="1">Cytoplasm</location>
        <location evidence="1">Cytoskeleton</location>
    </subcellularLocation>
</comment>
<dbReference type="Gene3D" id="1.25.40.190">
    <property type="entry name" value="Actin-related protein 2/3 complex subunit 5"/>
    <property type="match status" value="1"/>
</dbReference>
<evidence type="ECO:0000313" key="7">
    <source>
        <dbReference type="RefSeq" id="XP_034097952.1"/>
    </source>
</evidence>
<dbReference type="GO" id="GO:0034314">
    <property type="term" value="P:Arp2/3 complex-mediated actin nucleation"/>
    <property type="evidence" value="ECO:0007669"/>
    <property type="project" value="InterPro"/>
</dbReference>
<accession>A0A6P8XEP9</accession>
<evidence type="ECO:0000256" key="3">
    <source>
        <dbReference type="ARBA" id="ARBA00022490"/>
    </source>
</evidence>
<reference evidence="7" key="1">
    <citation type="submission" date="2025-08" db="UniProtKB">
        <authorList>
            <consortium name="RefSeq"/>
        </authorList>
    </citation>
    <scope>IDENTIFICATION</scope>
    <source>
        <strain evidence="7">15112-1751.03</strain>
        <tissue evidence="7">Whole Adult</tissue>
    </source>
</reference>
<keyword evidence="3" id="KW-0963">Cytoplasm</keyword>
<dbReference type="InterPro" id="IPR036743">
    <property type="entry name" value="ARPC5_sf"/>
</dbReference>
<dbReference type="AlphaFoldDB" id="A0A6P8XEP9"/>
<sequence length="151" mass="16641">MAKNTSSSAFRKIDVDQYNEDNFREDDGVDSAAAGPDENEITSLLTKGKSVEALLSALQNAPLRCKNQHVKDNALNITLRVLLSIKSTQMDQAIDSVEQNDLIDVLMKYIYRGFEIPSEGSSGHLLQWHEKAFAKGGLGCIVRVLSDTNRA</sequence>
<dbReference type="PANTHER" id="PTHR12644">
    <property type="entry name" value="ARP2/3 COMPLEX 16 KD SUBUNIT P16-ARC"/>
    <property type="match status" value="1"/>
</dbReference>
<dbReference type="FunFam" id="1.25.40.190:FF:000004">
    <property type="entry name" value="Actin-related protein 2/3 complex subunit 5"/>
    <property type="match status" value="1"/>
</dbReference>
<dbReference type="OrthoDB" id="429520at2759"/>